<evidence type="ECO:0000259" key="7">
    <source>
        <dbReference type="SMART" id="SM00650"/>
    </source>
</evidence>
<dbReference type="PROSITE" id="PS51689">
    <property type="entry name" value="SAM_RNA_A_N6_MT"/>
    <property type="match status" value="1"/>
</dbReference>
<dbReference type="Gene3D" id="1.10.8.100">
    <property type="entry name" value="Ribosomal RNA adenine dimethylase-like, domain 2"/>
    <property type="match status" value="1"/>
</dbReference>
<dbReference type="RefSeq" id="WP_380670732.1">
    <property type="nucleotide sequence ID" value="NZ_JBHTCJ010000011.1"/>
</dbReference>
<feature type="binding site" evidence="5">
    <location>
        <position position="62"/>
    </location>
    <ligand>
        <name>S-adenosyl-L-methionine</name>
        <dbReference type="ChEBI" id="CHEBI:59789"/>
    </ligand>
</feature>
<accession>A0ABW2LPS4</accession>
<dbReference type="PANTHER" id="PTHR11727">
    <property type="entry name" value="DIMETHYLADENOSINE TRANSFERASE"/>
    <property type="match status" value="1"/>
</dbReference>
<evidence type="ECO:0000313" key="8">
    <source>
        <dbReference type="EMBL" id="MFC7343631.1"/>
    </source>
</evidence>
<keyword evidence="4 5" id="KW-0694">RNA-binding</keyword>
<evidence type="ECO:0000256" key="2">
    <source>
        <dbReference type="ARBA" id="ARBA00022679"/>
    </source>
</evidence>
<reference evidence="9" key="1">
    <citation type="journal article" date="2019" name="Int. J. Syst. Evol. Microbiol.">
        <title>The Global Catalogue of Microorganisms (GCM) 10K type strain sequencing project: providing services to taxonomists for standard genome sequencing and annotation.</title>
        <authorList>
            <consortium name="The Broad Institute Genomics Platform"/>
            <consortium name="The Broad Institute Genome Sequencing Center for Infectious Disease"/>
            <person name="Wu L."/>
            <person name="Ma J."/>
        </authorList>
    </citation>
    <scope>NUCLEOTIDE SEQUENCE [LARGE SCALE GENOMIC DNA]</scope>
    <source>
        <strain evidence="9">WLHS5</strain>
    </source>
</reference>
<gene>
    <name evidence="8" type="primary">erm</name>
    <name evidence="8" type="ORF">ACFQRI_19685</name>
</gene>
<sequence>MPSPTPGGPHELGQNFLVDRTTIRMIEDLVARTSGPIVEVGPGDGALTVPLSRSGRPLTAVEIDPKRARRLQRRVPEHVAVVNADVLRYRFPRHPHVLVGNLPFHLTTAALKRILAEQRWQTAILLVQWEVARRRAGVGGASMLTASWWPWYQFTLHARVAARSFRPVPAVDGGLLSIARRDRPLVAERTAYQRFVREVFTGRGRGLGEIAVRSGRFDRGELREWLRAQRLSPQALPKDLTAEQWASLWHRAVRSAPPGDRARDRGRPGRAHDQQHGRRRRR</sequence>
<dbReference type="InterPro" id="IPR020598">
    <property type="entry name" value="rRNA_Ade_methylase_Trfase_N"/>
</dbReference>
<dbReference type="EMBL" id="JBHTCJ010000011">
    <property type="protein sequence ID" value="MFC7343631.1"/>
    <property type="molecule type" value="Genomic_DNA"/>
</dbReference>
<evidence type="ECO:0000256" key="1">
    <source>
        <dbReference type="ARBA" id="ARBA00022603"/>
    </source>
</evidence>
<feature type="domain" description="Ribosomal RNA adenine methylase transferase N-terminal" evidence="7">
    <location>
        <begin position="22"/>
        <end position="182"/>
    </location>
</feature>
<dbReference type="GO" id="GO:0008168">
    <property type="term" value="F:methyltransferase activity"/>
    <property type="evidence" value="ECO:0007669"/>
    <property type="project" value="UniProtKB-KW"/>
</dbReference>
<dbReference type="NCBIfam" id="NF000499">
    <property type="entry name" value="Erm23S_rRNA_broad"/>
    <property type="match status" value="1"/>
</dbReference>
<feature type="binding site" evidence="5">
    <location>
        <position position="85"/>
    </location>
    <ligand>
        <name>S-adenosyl-L-methionine</name>
        <dbReference type="ChEBI" id="CHEBI:59789"/>
    </ligand>
</feature>
<comment type="caution">
    <text evidence="8">The sequence shown here is derived from an EMBL/GenBank/DDBJ whole genome shotgun (WGS) entry which is preliminary data.</text>
</comment>
<dbReference type="InterPro" id="IPR020596">
    <property type="entry name" value="rRNA_Ade_Mease_Trfase_CS"/>
</dbReference>
<protein>
    <submittedName>
        <fullName evidence="8">23S ribosomal RNA methyltransferase Erm</fullName>
    </submittedName>
</protein>
<evidence type="ECO:0000256" key="4">
    <source>
        <dbReference type="ARBA" id="ARBA00022884"/>
    </source>
</evidence>
<evidence type="ECO:0000256" key="3">
    <source>
        <dbReference type="ARBA" id="ARBA00022691"/>
    </source>
</evidence>
<evidence type="ECO:0000313" key="9">
    <source>
        <dbReference type="Proteomes" id="UP001596504"/>
    </source>
</evidence>
<comment type="similarity">
    <text evidence="5">Belongs to the class I-like SAM-binding methyltransferase superfamily. rRNA adenine N(6)-methyltransferase family.</text>
</comment>
<evidence type="ECO:0000256" key="5">
    <source>
        <dbReference type="PROSITE-ProRule" id="PRU01026"/>
    </source>
</evidence>
<dbReference type="PANTHER" id="PTHR11727:SF7">
    <property type="entry name" value="DIMETHYLADENOSINE TRANSFERASE-RELATED"/>
    <property type="match status" value="1"/>
</dbReference>
<feature type="binding site" evidence="5">
    <location>
        <position position="41"/>
    </location>
    <ligand>
        <name>S-adenosyl-L-methionine</name>
        <dbReference type="ChEBI" id="CHEBI:59789"/>
    </ligand>
</feature>
<feature type="binding site" evidence="5">
    <location>
        <position position="17"/>
    </location>
    <ligand>
        <name>S-adenosyl-L-methionine</name>
        <dbReference type="ChEBI" id="CHEBI:59789"/>
    </ligand>
</feature>
<dbReference type="SUPFAM" id="SSF53335">
    <property type="entry name" value="S-adenosyl-L-methionine-dependent methyltransferases"/>
    <property type="match status" value="1"/>
</dbReference>
<keyword evidence="1 5" id="KW-0489">Methyltransferase</keyword>
<evidence type="ECO:0000256" key="6">
    <source>
        <dbReference type="SAM" id="MobiDB-lite"/>
    </source>
</evidence>
<dbReference type="Proteomes" id="UP001596504">
    <property type="component" value="Unassembled WGS sequence"/>
</dbReference>
<dbReference type="PROSITE" id="PS01131">
    <property type="entry name" value="RRNA_A_DIMETH"/>
    <property type="match status" value="1"/>
</dbReference>
<dbReference type="InterPro" id="IPR001737">
    <property type="entry name" value="KsgA/Erm"/>
</dbReference>
<dbReference type="GO" id="GO:0032259">
    <property type="term" value="P:methylation"/>
    <property type="evidence" value="ECO:0007669"/>
    <property type="project" value="UniProtKB-KW"/>
</dbReference>
<dbReference type="InterPro" id="IPR029063">
    <property type="entry name" value="SAM-dependent_MTases_sf"/>
</dbReference>
<keyword evidence="2 5" id="KW-0808">Transferase</keyword>
<dbReference type="SMART" id="SM00650">
    <property type="entry name" value="rADc"/>
    <property type="match status" value="1"/>
</dbReference>
<dbReference type="Gene3D" id="3.40.50.150">
    <property type="entry name" value="Vaccinia Virus protein VP39"/>
    <property type="match status" value="1"/>
</dbReference>
<feature type="binding site" evidence="5">
    <location>
        <position position="15"/>
    </location>
    <ligand>
        <name>S-adenosyl-L-methionine</name>
        <dbReference type="ChEBI" id="CHEBI:59789"/>
    </ligand>
</feature>
<proteinExistence type="inferred from homology"/>
<feature type="binding site" evidence="5">
    <location>
        <position position="101"/>
    </location>
    <ligand>
        <name>S-adenosyl-L-methionine</name>
        <dbReference type="ChEBI" id="CHEBI:59789"/>
    </ligand>
</feature>
<keyword evidence="3 5" id="KW-0949">S-adenosyl-L-methionine</keyword>
<keyword evidence="9" id="KW-1185">Reference proteome</keyword>
<feature type="compositionally biased region" description="Basic and acidic residues" evidence="6">
    <location>
        <begin position="260"/>
        <end position="276"/>
    </location>
</feature>
<dbReference type="InterPro" id="IPR023165">
    <property type="entry name" value="rRNA_Ade_diMease-like_C"/>
</dbReference>
<organism evidence="8 9">
    <name type="scientific">Saccharopolyspora griseoalba</name>
    <dbReference type="NCBI Taxonomy" id="1431848"/>
    <lineage>
        <taxon>Bacteria</taxon>
        <taxon>Bacillati</taxon>
        <taxon>Actinomycetota</taxon>
        <taxon>Actinomycetes</taxon>
        <taxon>Pseudonocardiales</taxon>
        <taxon>Pseudonocardiaceae</taxon>
        <taxon>Saccharopolyspora</taxon>
    </lineage>
</organism>
<dbReference type="CDD" id="cd02440">
    <property type="entry name" value="AdoMet_MTases"/>
    <property type="match status" value="1"/>
</dbReference>
<name>A0ABW2LPS4_9PSEU</name>
<dbReference type="Pfam" id="PF00398">
    <property type="entry name" value="RrnaAD"/>
    <property type="match status" value="1"/>
</dbReference>
<feature type="region of interest" description="Disordered" evidence="6">
    <location>
        <begin position="251"/>
        <end position="282"/>
    </location>
</feature>